<feature type="binding site" evidence="7">
    <location>
        <position position="102"/>
    </location>
    <ligand>
        <name>Cu cation</name>
        <dbReference type="ChEBI" id="CHEBI:23378"/>
    </ligand>
</feature>
<name>S9ZF42_9RHOO</name>
<reference evidence="10 11" key="1">
    <citation type="submission" date="2013-06" db="EMBL/GenBank/DDBJ databases">
        <title>Draft genome sequence of Thauera terpenica.</title>
        <authorList>
            <person name="Liu B."/>
            <person name="Frostegard A.H."/>
            <person name="Shapleigh J.P."/>
        </authorList>
    </citation>
    <scope>NUCLEOTIDE SEQUENCE [LARGE SCALE GENOMIC DNA]</scope>
    <source>
        <strain evidence="10 11">58Eu</strain>
    </source>
</reference>
<feature type="domain" description="Blue (type 1) copper" evidence="9">
    <location>
        <begin position="33"/>
        <end position="111"/>
    </location>
</feature>
<dbReference type="SUPFAM" id="SSF49503">
    <property type="entry name" value="Cupredoxins"/>
    <property type="match status" value="1"/>
</dbReference>
<evidence type="ECO:0000256" key="1">
    <source>
        <dbReference type="ARBA" id="ARBA00004418"/>
    </source>
</evidence>
<accession>S9ZF42</accession>
<sequence length="113" mass="12602">MSRQDSRKGRAPVLALLLALAPMASTAWAAEHEVQILKYTFTPGELTIKPGDTVTWLNVEKRVSHSVLFIATGEESERFFPGEQWSRTFDQAGRFDYRCGPHPEMKGAVIVAP</sequence>
<gene>
    <name evidence="10" type="ORF">M622_02220</name>
</gene>
<keyword evidence="6 7" id="KW-0186">Copper</keyword>
<evidence type="ECO:0000256" key="4">
    <source>
        <dbReference type="ARBA" id="ARBA00022764"/>
    </source>
</evidence>
<evidence type="ECO:0000256" key="3">
    <source>
        <dbReference type="ARBA" id="ARBA00022723"/>
    </source>
</evidence>
<keyword evidence="11" id="KW-1185">Reference proteome</keyword>
<comment type="subcellular location">
    <subcellularLocation>
        <location evidence="1">Periplasm</location>
    </subcellularLocation>
</comment>
<feature type="chain" id="PRO_5004561705" description="Blue (type 1) copper domain-containing protein" evidence="8">
    <location>
        <begin position="30"/>
        <end position="113"/>
    </location>
</feature>
<dbReference type="RefSeq" id="WP_021248851.1">
    <property type="nucleotide sequence ID" value="NZ_ATJV01000048.1"/>
</dbReference>
<dbReference type="Pfam" id="PF00127">
    <property type="entry name" value="Copper-bind"/>
    <property type="match status" value="1"/>
</dbReference>
<protein>
    <recommendedName>
        <fullName evidence="9">Blue (type 1) copper domain-containing protein</fullName>
    </recommendedName>
</protein>
<dbReference type="InterPro" id="IPR008972">
    <property type="entry name" value="Cupredoxin"/>
</dbReference>
<evidence type="ECO:0000313" key="11">
    <source>
        <dbReference type="Proteomes" id="UP000015455"/>
    </source>
</evidence>
<keyword evidence="8" id="KW-0732">Signal</keyword>
<feature type="signal peptide" evidence="8">
    <location>
        <begin position="1"/>
        <end position="29"/>
    </location>
</feature>
<keyword evidence="2" id="KW-0813">Transport</keyword>
<dbReference type="PANTHER" id="PTHR36507">
    <property type="entry name" value="BLL1555 PROTEIN"/>
    <property type="match status" value="1"/>
</dbReference>
<evidence type="ECO:0000256" key="8">
    <source>
        <dbReference type="SAM" id="SignalP"/>
    </source>
</evidence>
<dbReference type="PRINTS" id="PR00155">
    <property type="entry name" value="AMICYANIN"/>
</dbReference>
<evidence type="ECO:0000256" key="2">
    <source>
        <dbReference type="ARBA" id="ARBA00022448"/>
    </source>
</evidence>
<dbReference type="GO" id="GO:0009055">
    <property type="term" value="F:electron transfer activity"/>
    <property type="evidence" value="ECO:0007669"/>
    <property type="project" value="InterPro"/>
</dbReference>
<evidence type="ECO:0000259" key="9">
    <source>
        <dbReference type="Pfam" id="PF00127"/>
    </source>
</evidence>
<dbReference type="InterPro" id="IPR000923">
    <property type="entry name" value="BlueCu_1"/>
</dbReference>
<keyword evidence="4" id="KW-0574">Periplasm</keyword>
<keyword evidence="5" id="KW-0249">Electron transport</keyword>
<dbReference type="Proteomes" id="UP000015455">
    <property type="component" value="Unassembled WGS sequence"/>
</dbReference>
<evidence type="ECO:0000256" key="6">
    <source>
        <dbReference type="ARBA" id="ARBA00023008"/>
    </source>
</evidence>
<comment type="cofactor">
    <cofactor evidence="7">
        <name>Cu cation</name>
        <dbReference type="ChEBI" id="CHEBI:23378"/>
    </cofactor>
    <text evidence="7">Binds 1 copper ion per subunit.</text>
</comment>
<evidence type="ECO:0000313" key="10">
    <source>
        <dbReference type="EMBL" id="EPZ16010.1"/>
    </source>
</evidence>
<feature type="binding site" evidence="7">
    <location>
        <position position="99"/>
    </location>
    <ligand>
        <name>Cu cation</name>
        <dbReference type="ChEBI" id="CHEBI:23378"/>
    </ligand>
</feature>
<dbReference type="OrthoDB" id="9757546at2"/>
<dbReference type="InterPro" id="IPR002386">
    <property type="entry name" value="Amicyanin/Pseudoazurin"/>
</dbReference>
<feature type="binding site" evidence="7">
    <location>
        <position position="65"/>
    </location>
    <ligand>
        <name>Cu cation</name>
        <dbReference type="ChEBI" id="CHEBI:23378"/>
    </ligand>
</feature>
<comment type="caution">
    <text evidence="10">The sequence shown here is derived from an EMBL/GenBank/DDBJ whole genome shotgun (WGS) entry which is preliminary data.</text>
</comment>
<dbReference type="Gene3D" id="2.60.40.420">
    <property type="entry name" value="Cupredoxins - blue copper proteins"/>
    <property type="match status" value="1"/>
</dbReference>
<dbReference type="GO" id="GO:0042597">
    <property type="term" value="C:periplasmic space"/>
    <property type="evidence" value="ECO:0007669"/>
    <property type="project" value="UniProtKB-SubCell"/>
</dbReference>
<dbReference type="EMBL" id="ATJV01000048">
    <property type="protein sequence ID" value="EPZ16010.1"/>
    <property type="molecule type" value="Genomic_DNA"/>
</dbReference>
<evidence type="ECO:0000256" key="5">
    <source>
        <dbReference type="ARBA" id="ARBA00022982"/>
    </source>
</evidence>
<evidence type="ECO:0000256" key="7">
    <source>
        <dbReference type="PIRSR" id="PIRSR602386-1"/>
    </source>
</evidence>
<proteinExistence type="predicted"/>
<dbReference type="PANTHER" id="PTHR36507:SF1">
    <property type="entry name" value="BLL1555 PROTEIN"/>
    <property type="match status" value="1"/>
</dbReference>
<keyword evidence="3 7" id="KW-0479">Metal-binding</keyword>
<dbReference type="InterPro" id="IPR052721">
    <property type="entry name" value="ET_Amicyanin"/>
</dbReference>
<dbReference type="GO" id="GO:0005507">
    <property type="term" value="F:copper ion binding"/>
    <property type="evidence" value="ECO:0007669"/>
    <property type="project" value="InterPro"/>
</dbReference>
<dbReference type="PATRIC" id="fig|1348657.5.peg.1422"/>
<dbReference type="AlphaFoldDB" id="S9ZF42"/>
<dbReference type="eggNOG" id="COG3794">
    <property type="taxonomic scope" value="Bacteria"/>
</dbReference>
<organism evidence="10 11">
    <name type="scientific">Thauera terpenica 58Eu</name>
    <dbReference type="NCBI Taxonomy" id="1348657"/>
    <lineage>
        <taxon>Bacteria</taxon>
        <taxon>Pseudomonadati</taxon>
        <taxon>Pseudomonadota</taxon>
        <taxon>Betaproteobacteria</taxon>
        <taxon>Rhodocyclales</taxon>
        <taxon>Zoogloeaceae</taxon>
        <taxon>Thauera</taxon>
    </lineage>
</organism>
<dbReference type="STRING" id="1348657.M622_02220"/>